<comment type="subcellular location">
    <subcellularLocation>
        <location evidence="2">Cell membrane</location>
    </subcellularLocation>
</comment>
<dbReference type="Gene3D" id="1.10.287.130">
    <property type="match status" value="1"/>
</dbReference>
<keyword evidence="6 11" id="KW-0418">Kinase</keyword>
<evidence type="ECO:0000256" key="2">
    <source>
        <dbReference type="ARBA" id="ARBA00004236"/>
    </source>
</evidence>
<dbReference type="InterPro" id="IPR005467">
    <property type="entry name" value="His_kinase_dom"/>
</dbReference>
<dbReference type="Proteomes" id="UP000198822">
    <property type="component" value="Chromosome I"/>
</dbReference>
<evidence type="ECO:0000256" key="7">
    <source>
        <dbReference type="ARBA" id="ARBA00023012"/>
    </source>
</evidence>
<evidence type="ECO:0000256" key="6">
    <source>
        <dbReference type="ARBA" id="ARBA00022777"/>
    </source>
</evidence>
<dbReference type="InterPro" id="IPR004358">
    <property type="entry name" value="Sig_transdc_His_kin-like_C"/>
</dbReference>
<dbReference type="EC" id="2.7.13.3" evidence="3"/>
<dbReference type="PRINTS" id="PR00344">
    <property type="entry name" value="BCTRLSENSOR"/>
</dbReference>
<evidence type="ECO:0000256" key="5">
    <source>
        <dbReference type="ARBA" id="ARBA00022679"/>
    </source>
</evidence>
<feature type="domain" description="Histidine kinase" evidence="10">
    <location>
        <begin position="94"/>
        <end position="304"/>
    </location>
</feature>
<sequence length="319" mass="33579">MTRRILLALVPLLVGVVGAVTLAIAGVRTEAILTVPLTTAALVFGLLVSVLLVLLVVRARRRALARGRIEDARQQGIAQGSAAEREAHRRFLARLDHELKNPVQAIRATVAAVPGAASDPRLTTVDAQASRLASLVGDLRGLSDLETRPLELEPVDLEQLLHDCVASLAQQHPDAASQVSVQVTRVPWPVPTMRLDLDLVGLAIDNVLANARKFGGGGPVEVRLRESDGWAVVEVADSGRGVPADEAAHVFDELARARNARDVPGSGIGLSLVRTVVQRHGGSVALRSREGEGTVVELRLPPAPPADAPGVGMPSAGVR</sequence>
<dbReference type="Pfam" id="PF00512">
    <property type="entry name" value="HisKA"/>
    <property type="match status" value="1"/>
</dbReference>
<dbReference type="Gene3D" id="3.30.565.10">
    <property type="entry name" value="Histidine kinase-like ATPase, C-terminal domain"/>
    <property type="match status" value="1"/>
</dbReference>
<evidence type="ECO:0000256" key="1">
    <source>
        <dbReference type="ARBA" id="ARBA00000085"/>
    </source>
</evidence>
<feature type="transmembrane region" description="Helical" evidence="9">
    <location>
        <begin position="35"/>
        <end position="57"/>
    </location>
</feature>
<keyword evidence="4" id="KW-0597">Phosphoprotein</keyword>
<organism evidence="11 12">
    <name type="scientific">Agrococcus jejuensis</name>
    <dbReference type="NCBI Taxonomy" id="399736"/>
    <lineage>
        <taxon>Bacteria</taxon>
        <taxon>Bacillati</taxon>
        <taxon>Actinomycetota</taxon>
        <taxon>Actinomycetes</taxon>
        <taxon>Micrococcales</taxon>
        <taxon>Microbacteriaceae</taxon>
        <taxon>Agrococcus</taxon>
    </lineage>
</organism>
<dbReference type="SMART" id="SM00387">
    <property type="entry name" value="HATPase_c"/>
    <property type="match status" value="1"/>
</dbReference>
<accession>A0A1G8EBB6</accession>
<keyword evidence="12" id="KW-1185">Reference proteome</keyword>
<evidence type="ECO:0000256" key="8">
    <source>
        <dbReference type="SAM" id="MobiDB-lite"/>
    </source>
</evidence>
<dbReference type="GO" id="GO:0000155">
    <property type="term" value="F:phosphorelay sensor kinase activity"/>
    <property type="evidence" value="ECO:0007669"/>
    <property type="project" value="InterPro"/>
</dbReference>
<comment type="catalytic activity">
    <reaction evidence="1">
        <text>ATP + protein L-histidine = ADP + protein N-phospho-L-histidine.</text>
        <dbReference type="EC" id="2.7.13.3"/>
    </reaction>
</comment>
<dbReference type="PANTHER" id="PTHR43711:SF1">
    <property type="entry name" value="HISTIDINE KINASE 1"/>
    <property type="match status" value="1"/>
</dbReference>
<dbReference type="STRING" id="399736.SAMN04489720_1967"/>
<gene>
    <name evidence="11" type="ORF">SAMN04489720_1967</name>
</gene>
<dbReference type="SUPFAM" id="SSF55874">
    <property type="entry name" value="ATPase domain of HSP90 chaperone/DNA topoisomerase II/histidine kinase"/>
    <property type="match status" value="1"/>
</dbReference>
<dbReference type="SMART" id="SM00388">
    <property type="entry name" value="HisKA"/>
    <property type="match status" value="1"/>
</dbReference>
<keyword evidence="9" id="KW-0812">Transmembrane</keyword>
<keyword evidence="5" id="KW-0808">Transferase</keyword>
<dbReference type="SUPFAM" id="SSF47384">
    <property type="entry name" value="Homodimeric domain of signal transducing histidine kinase"/>
    <property type="match status" value="1"/>
</dbReference>
<dbReference type="InterPro" id="IPR003661">
    <property type="entry name" value="HisK_dim/P_dom"/>
</dbReference>
<evidence type="ECO:0000313" key="12">
    <source>
        <dbReference type="Proteomes" id="UP000198822"/>
    </source>
</evidence>
<name>A0A1G8EBB6_9MICO</name>
<dbReference type="InterPro" id="IPR003594">
    <property type="entry name" value="HATPase_dom"/>
</dbReference>
<dbReference type="InterPro" id="IPR036097">
    <property type="entry name" value="HisK_dim/P_sf"/>
</dbReference>
<reference evidence="12" key="1">
    <citation type="submission" date="2016-10" db="EMBL/GenBank/DDBJ databases">
        <authorList>
            <person name="Varghese N."/>
            <person name="Submissions S."/>
        </authorList>
    </citation>
    <scope>NUCLEOTIDE SEQUENCE [LARGE SCALE GENOMIC DNA]</scope>
    <source>
        <strain evidence="12">DSM 22002</strain>
    </source>
</reference>
<keyword evidence="7" id="KW-0902">Two-component regulatory system</keyword>
<dbReference type="AlphaFoldDB" id="A0A1G8EBB6"/>
<dbReference type="PROSITE" id="PS50109">
    <property type="entry name" value="HIS_KIN"/>
    <property type="match status" value="1"/>
</dbReference>
<dbReference type="Pfam" id="PF02518">
    <property type="entry name" value="HATPase_c"/>
    <property type="match status" value="1"/>
</dbReference>
<evidence type="ECO:0000256" key="4">
    <source>
        <dbReference type="ARBA" id="ARBA00022553"/>
    </source>
</evidence>
<dbReference type="PANTHER" id="PTHR43711">
    <property type="entry name" value="TWO-COMPONENT HISTIDINE KINASE"/>
    <property type="match status" value="1"/>
</dbReference>
<feature type="region of interest" description="Disordered" evidence="8">
    <location>
        <begin position="299"/>
        <end position="319"/>
    </location>
</feature>
<keyword evidence="9" id="KW-1133">Transmembrane helix</keyword>
<keyword evidence="9" id="KW-0472">Membrane</keyword>
<evidence type="ECO:0000259" key="10">
    <source>
        <dbReference type="PROSITE" id="PS50109"/>
    </source>
</evidence>
<dbReference type="InterPro" id="IPR036890">
    <property type="entry name" value="HATPase_C_sf"/>
</dbReference>
<evidence type="ECO:0000313" key="11">
    <source>
        <dbReference type="EMBL" id="SDH67225.1"/>
    </source>
</evidence>
<evidence type="ECO:0000256" key="3">
    <source>
        <dbReference type="ARBA" id="ARBA00012438"/>
    </source>
</evidence>
<protein>
    <recommendedName>
        <fullName evidence="3">histidine kinase</fullName>
        <ecNumber evidence="3">2.7.13.3</ecNumber>
    </recommendedName>
</protein>
<proteinExistence type="predicted"/>
<dbReference type="CDD" id="cd00082">
    <property type="entry name" value="HisKA"/>
    <property type="match status" value="1"/>
</dbReference>
<dbReference type="EMBL" id="LT629695">
    <property type="protein sequence ID" value="SDH67225.1"/>
    <property type="molecule type" value="Genomic_DNA"/>
</dbReference>
<dbReference type="RefSeq" id="WP_092504600.1">
    <property type="nucleotide sequence ID" value="NZ_LT629695.1"/>
</dbReference>
<dbReference type="OrthoDB" id="9786919at2"/>
<dbReference type="GO" id="GO:0005886">
    <property type="term" value="C:plasma membrane"/>
    <property type="evidence" value="ECO:0007669"/>
    <property type="project" value="UniProtKB-SubCell"/>
</dbReference>
<dbReference type="InterPro" id="IPR050736">
    <property type="entry name" value="Sensor_HK_Regulatory"/>
</dbReference>
<evidence type="ECO:0000256" key="9">
    <source>
        <dbReference type="SAM" id="Phobius"/>
    </source>
</evidence>